<dbReference type="EMBL" id="PFDW01000020">
    <property type="protein sequence ID" value="PJE58388.1"/>
    <property type="molecule type" value="Genomic_DNA"/>
</dbReference>
<organism evidence="3 4">
    <name type="scientific">Candidatus Portnoybacteria bacterium CG10_big_fil_rev_8_21_14_0_10_36_7</name>
    <dbReference type="NCBI Taxonomy" id="1974812"/>
    <lineage>
        <taxon>Bacteria</taxon>
        <taxon>Candidatus Portnoyibacteriota</taxon>
    </lineage>
</organism>
<accession>A0A2M8KEP6</accession>
<sequence length="110" mass="11812">MSKNFLIPLTIILGGALIGGVLLFSGGSNNNSIGADVTQANLRKADLEIKNMFCVGCRSSVVNSVMGLSGVVQADADPRTDSGWVIYDPEKSARSRLLPLPFSKRIRQKF</sequence>
<dbReference type="CDD" id="cd00371">
    <property type="entry name" value="HMA"/>
    <property type="match status" value="1"/>
</dbReference>
<gene>
    <name evidence="3" type="ORF">COU81_00945</name>
</gene>
<dbReference type="Proteomes" id="UP000231450">
    <property type="component" value="Unassembled WGS sequence"/>
</dbReference>
<keyword evidence="1" id="KW-1133">Transmembrane helix</keyword>
<protein>
    <recommendedName>
        <fullName evidence="2">HMA domain-containing protein</fullName>
    </recommendedName>
</protein>
<keyword evidence="1" id="KW-0472">Membrane</keyword>
<evidence type="ECO:0000256" key="1">
    <source>
        <dbReference type="SAM" id="Phobius"/>
    </source>
</evidence>
<evidence type="ECO:0000259" key="2">
    <source>
        <dbReference type="Pfam" id="PF00403"/>
    </source>
</evidence>
<name>A0A2M8KEP6_9BACT</name>
<dbReference type="InterPro" id="IPR006121">
    <property type="entry name" value="HMA_dom"/>
</dbReference>
<dbReference type="AlphaFoldDB" id="A0A2M8KEP6"/>
<dbReference type="Gene3D" id="3.30.70.100">
    <property type="match status" value="1"/>
</dbReference>
<keyword evidence="1" id="KW-0812">Transmembrane</keyword>
<dbReference type="SUPFAM" id="SSF55008">
    <property type="entry name" value="HMA, heavy metal-associated domain"/>
    <property type="match status" value="1"/>
</dbReference>
<dbReference type="Pfam" id="PF00403">
    <property type="entry name" value="HMA"/>
    <property type="match status" value="1"/>
</dbReference>
<comment type="caution">
    <text evidence="3">The sequence shown here is derived from an EMBL/GenBank/DDBJ whole genome shotgun (WGS) entry which is preliminary data.</text>
</comment>
<evidence type="ECO:0000313" key="3">
    <source>
        <dbReference type="EMBL" id="PJE58388.1"/>
    </source>
</evidence>
<dbReference type="GO" id="GO:0046872">
    <property type="term" value="F:metal ion binding"/>
    <property type="evidence" value="ECO:0007669"/>
    <property type="project" value="InterPro"/>
</dbReference>
<reference evidence="4" key="1">
    <citation type="submission" date="2017-09" db="EMBL/GenBank/DDBJ databases">
        <title>Depth-based differentiation of microbial function through sediment-hosted aquifers and enrichment of novel symbionts in the deep terrestrial subsurface.</title>
        <authorList>
            <person name="Probst A.J."/>
            <person name="Ladd B."/>
            <person name="Jarett J.K."/>
            <person name="Geller-Mcgrath D.E."/>
            <person name="Sieber C.M.K."/>
            <person name="Emerson J.B."/>
            <person name="Anantharaman K."/>
            <person name="Thomas B.C."/>
            <person name="Malmstrom R."/>
            <person name="Stieglmeier M."/>
            <person name="Klingl A."/>
            <person name="Woyke T."/>
            <person name="Ryan C.M."/>
            <person name="Banfield J.F."/>
        </authorList>
    </citation>
    <scope>NUCLEOTIDE SEQUENCE [LARGE SCALE GENOMIC DNA]</scope>
</reference>
<feature type="transmembrane region" description="Helical" evidence="1">
    <location>
        <begin position="6"/>
        <end position="24"/>
    </location>
</feature>
<dbReference type="InterPro" id="IPR036163">
    <property type="entry name" value="HMA_dom_sf"/>
</dbReference>
<evidence type="ECO:0000313" key="4">
    <source>
        <dbReference type="Proteomes" id="UP000231450"/>
    </source>
</evidence>
<proteinExistence type="predicted"/>
<feature type="domain" description="HMA" evidence="2">
    <location>
        <begin position="48"/>
        <end position="91"/>
    </location>
</feature>